<evidence type="ECO:0000256" key="8">
    <source>
        <dbReference type="ARBA" id="ARBA00023133"/>
    </source>
</evidence>
<dbReference type="GO" id="GO:0006782">
    <property type="term" value="P:protoporphyrinogen IX biosynthetic process"/>
    <property type="evidence" value="ECO:0007669"/>
    <property type="project" value="UniProtKB-UniRule"/>
</dbReference>
<name>A0A2T0FEQ3_9ASCO</name>
<evidence type="ECO:0000256" key="4">
    <source>
        <dbReference type="ARBA" id="ARBA00012867"/>
    </source>
</evidence>
<sequence length="650" mass="70934">MIGKTAVGKAAKPAGGYLGGRFIRKEKLNDEKWVKLLEVDKPPEDGLFVLRKYVKNPKLMSQEASTTRRNMPIRTLARIVKAAVKNSPKTPSKPKAAPRAPVVSVESMKDWNEITEDEETEVLKLEDLKPNGTIAVIGAGISGLSTAWLLNRARPDVKIHVFDTNEKAGGKMLTSVSESRLFESGPRTLLPSHPGTTVLLKMLWQMGKGSQVYGVPKSAATNQKALIYNGKTVQLPRSLGGAASFLSSSPIMKGLLKSFVGEPFKMARDREIDDESVASFMSRRFSKDFVDRFLSALMRGIYAADVSKLSARSVARLNRLYYLERTEHMSVVGAALSGSLSYLNDYPNKVFPLLTDAMITPERSDPAVLPDISKYSLLGFKNGIQGMAQTIADDLATRKNVSLHFGVGVTSLAPGLDKVYLTLTDGSKLEADIVNSTVADQAMFTDAIKDKTKQLKGTTLAVVNVRTAEPIAKDWFGILIPKTEDARNPEHALGIIFDSSVRNAAVSIEDEQKVPAIEGSIMTVMMGGDLWKGELTPGEAEANAAATIRKYVGDFDQSNAEFNVRVWENGIPLYEVGHSALIHDIHQATAETYNNRVILTGMALGRGVGVSDCVIDSLTVALRFSEQRKLLHPEFFFGNHTTLSAPELYA</sequence>
<dbReference type="PANTHER" id="PTHR42923">
    <property type="entry name" value="PROTOPORPHYRINOGEN OXIDASE"/>
    <property type="match status" value="1"/>
</dbReference>
<evidence type="ECO:0000256" key="9">
    <source>
        <dbReference type="ARBA" id="ARBA00023244"/>
    </source>
</evidence>
<evidence type="ECO:0000313" key="14">
    <source>
        <dbReference type="Proteomes" id="UP000238350"/>
    </source>
</evidence>
<dbReference type="SUPFAM" id="SSF54373">
    <property type="entry name" value="FAD-linked reductases, C-terminal domain"/>
    <property type="match status" value="1"/>
</dbReference>
<keyword evidence="5 11" id="KW-0285">Flavoprotein</keyword>
<proteinExistence type="inferred from homology"/>
<comment type="function">
    <text evidence="1 11">Catalyzes the 6-electron oxidation of protoporphyrinogen-IX to form protoporphyrin-IX.</text>
</comment>
<evidence type="ECO:0000256" key="1">
    <source>
        <dbReference type="ARBA" id="ARBA00002600"/>
    </source>
</evidence>
<comment type="similarity">
    <text evidence="3 11">Belongs to the protoporphyrinogen/coproporphyrinogen oxidase family. Protoporphyrinogen oxidase subfamily.</text>
</comment>
<gene>
    <name evidence="13" type="ORF">B9G98_01093</name>
</gene>
<comment type="caution">
    <text evidence="13">The sequence shown here is derived from an EMBL/GenBank/DDBJ whole genome shotgun (WGS) entry which is preliminary data.</text>
</comment>
<dbReference type="GO" id="GO:0004729">
    <property type="term" value="F:oxygen-dependent protoporphyrinogen oxidase activity"/>
    <property type="evidence" value="ECO:0007669"/>
    <property type="project" value="UniProtKB-UniRule"/>
</dbReference>
<accession>A0A2T0FEQ3</accession>
<dbReference type="STRING" id="45607.A0A2T0FEQ3"/>
<dbReference type="InterPro" id="IPR050464">
    <property type="entry name" value="Zeta_carotene_desat/Oxidored"/>
</dbReference>
<dbReference type="Gene3D" id="3.50.50.60">
    <property type="entry name" value="FAD/NAD(P)-binding domain"/>
    <property type="match status" value="1"/>
</dbReference>
<evidence type="ECO:0000256" key="2">
    <source>
        <dbReference type="ARBA" id="ARBA00005073"/>
    </source>
</evidence>
<evidence type="ECO:0000256" key="5">
    <source>
        <dbReference type="ARBA" id="ARBA00022630"/>
    </source>
</evidence>
<keyword evidence="7 11" id="KW-0560">Oxidoreductase</keyword>
<keyword evidence="6 11" id="KW-0274">FAD</keyword>
<keyword evidence="14" id="KW-1185">Reference proteome</keyword>
<dbReference type="InterPro" id="IPR002937">
    <property type="entry name" value="Amino_oxidase"/>
</dbReference>
<evidence type="ECO:0000256" key="3">
    <source>
        <dbReference type="ARBA" id="ARBA00010551"/>
    </source>
</evidence>
<dbReference type="RefSeq" id="XP_024663419.1">
    <property type="nucleotide sequence ID" value="XM_024807651.1"/>
</dbReference>
<dbReference type="PANTHER" id="PTHR42923:SF3">
    <property type="entry name" value="PROTOPORPHYRINOGEN OXIDASE"/>
    <property type="match status" value="1"/>
</dbReference>
<comment type="cofactor">
    <cofactor evidence="11">
        <name>FAD</name>
        <dbReference type="ChEBI" id="CHEBI:57692"/>
    </cofactor>
    <text evidence="11">Binds 1 FAD per subunit.</text>
</comment>
<dbReference type="InterPro" id="IPR036188">
    <property type="entry name" value="FAD/NAD-bd_sf"/>
</dbReference>
<dbReference type="GeneID" id="36514842"/>
<comment type="subcellular location">
    <subcellularLocation>
        <location evidence="11">Mitochondrion inner membrane</location>
    </subcellularLocation>
</comment>
<organism evidence="13 14">
    <name type="scientific">Wickerhamiella sorbophila</name>
    <dbReference type="NCBI Taxonomy" id="45607"/>
    <lineage>
        <taxon>Eukaryota</taxon>
        <taxon>Fungi</taxon>
        <taxon>Dikarya</taxon>
        <taxon>Ascomycota</taxon>
        <taxon>Saccharomycotina</taxon>
        <taxon>Dipodascomycetes</taxon>
        <taxon>Dipodascales</taxon>
        <taxon>Trichomonascaceae</taxon>
        <taxon>Wickerhamiella</taxon>
    </lineage>
</organism>
<dbReference type="GO" id="GO:0005743">
    <property type="term" value="C:mitochondrial inner membrane"/>
    <property type="evidence" value="ECO:0007669"/>
    <property type="project" value="UniProtKB-SubCell"/>
</dbReference>
<feature type="domain" description="Amine oxidase" evidence="12">
    <location>
        <begin position="141"/>
        <end position="621"/>
    </location>
</feature>
<evidence type="ECO:0000313" key="13">
    <source>
        <dbReference type="EMBL" id="PRT53473.1"/>
    </source>
</evidence>
<comment type="catalytic activity">
    <reaction evidence="10 11">
        <text>protoporphyrinogen IX + 3 O2 = protoporphyrin IX + 3 H2O2</text>
        <dbReference type="Rhea" id="RHEA:25576"/>
        <dbReference type="ChEBI" id="CHEBI:15379"/>
        <dbReference type="ChEBI" id="CHEBI:16240"/>
        <dbReference type="ChEBI" id="CHEBI:57306"/>
        <dbReference type="ChEBI" id="CHEBI:57307"/>
        <dbReference type="EC" id="1.3.3.4"/>
    </reaction>
</comment>
<evidence type="ECO:0000256" key="10">
    <source>
        <dbReference type="ARBA" id="ARBA00047554"/>
    </source>
</evidence>
<dbReference type="InterPro" id="IPR004572">
    <property type="entry name" value="Protoporphyrinogen_oxidase"/>
</dbReference>
<evidence type="ECO:0000259" key="12">
    <source>
        <dbReference type="Pfam" id="PF01593"/>
    </source>
</evidence>
<dbReference type="EC" id="1.3.3.4" evidence="4 11"/>
<dbReference type="AlphaFoldDB" id="A0A2T0FEQ3"/>
<dbReference type="OrthoDB" id="438553at2759"/>
<comment type="pathway">
    <text evidence="2 11">Porphyrin-containing compound metabolism; protoporphyrin-IX biosynthesis; protoporphyrin-IX from protoporphyrinogen-IX: step 1/1.</text>
</comment>
<protein>
    <recommendedName>
        <fullName evidence="4 11">Protoporphyrinogen oxidase</fullName>
        <ecNumber evidence="4 11">1.3.3.4</ecNumber>
    </recommendedName>
</protein>
<dbReference type="Pfam" id="PF01593">
    <property type="entry name" value="Amino_oxidase"/>
    <property type="match status" value="1"/>
</dbReference>
<evidence type="ECO:0000256" key="11">
    <source>
        <dbReference type="RuleBase" id="RU367069"/>
    </source>
</evidence>
<reference evidence="13 14" key="1">
    <citation type="submission" date="2017-04" db="EMBL/GenBank/DDBJ databases">
        <title>Genome sequencing of [Candida] sorbophila.</title>
        <authorList>
            <person name="Ahn J.O."/>
        </authorList>
    </citation>
    <scope>NUCLEOTIDE SEQUENCE [LARGE SCALE GENOMIC DNA]</scope>
    <source>
        <strain evidence="13 14">DS02</strain>
    </source>
</reference>
<dbReference type="UniPathway" id="UPA00251">
    <property type="reaction ID" value="UER00324"/>
</dbReference>
<dbReference type="NCBIfam" id="TIGR00562">
    <property type="entry name" value="proto_IX_ox"/>
    <property type="match status" value="1"/>
</dbReference>
<keyword evidence="8 11" id="KW-0350">Heme biosynthesis</keyword>
<dbReference type="SUPFAM" id="SSF51905">
    <property type="entry name" value="FAD/NAD(P)-binding domain"/>
    <property type="match status" value="1"/>
</dbReference>
<evidence type="ECO:0000256" key="7">
    <source>
        <dbReference type="ARBA" id="ARBA00023002"/>
    </source>
</evidence>
<dbReference type="Proteomes" id="UP000238350">
    <property type="component" value="Unassembled WGS sequence"/>
</dbReference>
<dbReference type="EMBL" id="NDIQ01000001">
    <property type="protein sequence ID" value="PRT53473.1"/>
    <property type="molecule type" value="Genomic_DNA"/>
</dbReference>
<keyword evidence="9 11" id="KW-0627">Porphyrin biosynthesis</keyword>
<evidence type="ECO:0000256" key="6">
    <source>
        <dbReference type="ARBA" id="ARBA00022827"/>
    </source>
</evidence>